<organism evidence="3 4">
    <name type="scientific">Zizania palustris</name>
    <name type="common">Northern wild rice</name>
    <dbReference type="NCBI Taxonomy" id="103762"/>
    <lineage>
        <taxon>Eukaryota</taxon>
        <taxon>Viridiplantae</taxon>
        <taxon>Streptophyta</taxon>
        <taxon>Embryophyta</taxon>
        <taxon>Tracheophyta</taxon>
        <taxon>Spermatophyta</taxon>
        <taxon>Magnoliopsida</taxon>
        <taxon>Liliopsida</taxon>
        <taxon>Poales</taxon>
        <taxon>Poaceae</taxon>
        <taxon>BOP clade</taxon>
        <taxon>Oryzoideae</taxon>
        <taxon>Oryzeae</taxon>
        <taxon>Zizaniinae</taxon>
        <taxon>Zizania</taxon>
    </lineage>
</organism>
<evidence type="ECO:0000313" key="3">
    <source>
        <dbReference type="EMBL" id="KAG8085280.1"/>
    </source>
</evidence>
<dbReference type="OrthoDB" id="1843925at2759"/>
<evidence type="ECO:0000313" key="4">
    <source>
        <dbReference type="Proteomes" id="UP000729402"/>
    </source>
</evidence>
<gene>
    <name evidence="3" type="ORF">GUJ93_ZPchr0010g7258</name>
</gene>
<evidence type="ECO:0000256" key="2">
    <source>
        <dbReference type="SAM" id="SignalP"/>
    </source>
</evidence>
<dbReference type="Proteomes" id="UP000729402">
    <property type="component" value="Unassembled WGS sequence"/>
</dbReference>
<keyword evidence="2" id="KW-0732">Signal</keyword>
<feature type="chain" id="PRO_5035287636" evidence="2">
    <location>
        <begin position="26"/>
        <end position="195"/>
    </location>
</feature>
<feature type="signal peptide" evidence="2">
    <location>
        <begin position="1"/>
        <end position="25"/>
    </location>
</feature>
<keyword evidence="4" id="KW-1185">Reference proteome</keyword>
<dbReference type="EMBL" id="JAAALK010000082">
    <property type="protein sequence ID" value="KAG8085280.1"/>
    <property type="molecule type" value="Genomic_DNA"/>
</dbReference>
<dbReference type="PROSITE" id="PS51257">
    <property type="entry name" value="PROKAR_LIPOPROTEIN"/>
    <property type="match status" value="1"/>
</dbReference>
<protein>
    <submittedName>
        <fullName evidence="3">Uncharacterized protein</fullName>
    </submittedName>
</protein>
<evidence type="ECO:0000256" key="1">
    <source>
        <dbReference type="SAM" id="MobiDB-lite"/>
    </source>
</evidence>
<comment type="caution">
    <text evidence="3">The sequence shown here is derived from an EMBL/GenBank/DDBJ whole genome shotgun (WGS) entry which is preliminary data.</text>
</comment>
<feature type="region of interest" description="Disordered" evidence="1">
    <location>
        <begin position="149"/>
        <end position="169"/>
    </location>
</feature>
<proteinExistence type="predicted"/>
<accession>A0A8J5W9Z4</accession>
<dbReference type="PANTHER" id="PTHR34366:SF9">
    <property type="entry name" value="OS03G0304200 PROTEIN"/>
    <property type="match status" value="1"/>
</dbReference>
<reference evidence="3" key="1">
    <citation type="journal article" date="2021" name="bioRxiv">
        <title>Whole Genome Assembly and Annotation of Northern Wild Rice, Zizania palustris L., Supports a Whole Genome Duplication in the Zizania Genus.</title>
        <authorList>
            <person name="Haas M."/>
            <person name="Kono T."/>
            <person name="Macchietto M."/>
            <person name="Millas R."/>
            <person name="McGilp L."/>
            <person name="Shao M."/>
            <person name="Duquette J."/>
            <person name="Hirsch C.N."/>
            <person name="Kimball J."/>
        </authorList>
    </citation>
    <scope>NUCLEOTIDE SEQUENCE</scope>
    <source>
        <tissue evidence="3">Fresh leaf tissue</tissue>
    </source>
</reference>
<dbReference type="AlphaFoldDB" id="A0A8J5W9Z4"/>
<dbReference type="PANTHER" id="PTHR34366">
    <property type="entry name" value="OS07G0289901 PROTEIN-RELATED"/>
    <property type="match status" value="1"/>
</dbReference>
<name>A0A8J5W9Z4_ZIZPA</name>
<sequence>MASLKLGHVCLTVVLFSVGISSCRGQGGGGGGAAAPGTQDAIQIVAQAALCFDNRTVINGCLQAMGFNVSGSGGGSGSKNASAGAAAAGANGSTAALCSPPCFAQMSLMMECVNDALGNIQGYNPGLMQGVLAIYDMACAHGGAAAGSPSPNSGSDVEGSSPGQPASSVAGPTASLTGVFSTVLMVCAGTGLMLF</sequence>
<reference evidence="3" key="2">
    <citation type="submission" date="2021-02" db="EMBL/GenBank/DDBJ databases">
        <authorList>
            <person name="Kimball J.A."/>
            <person name="Haas M.W."/>
            <person name="Macchietto M."/>
            <person name="Kono T."/>
            <person name="Duquette J."/>
            <person name="Shao M."/>
        </authorList>
    </citation>
    <scope>NUCLEOTIDE SEQUENCE</scope>
    <source>
        <tissue evidence="3">Fresh leaf tissue</tissue>
    </source>
</reference>